<name>A0AAV1A5I8_VICFA</name>
<keyword evidence="2 8" id="KW-0813">Transport</keyword>
<sequence>MEKMNKAFEQVKMMVGMKVEEQQAATLDNESSFAFMDDFNRNCTLTTKQRLYGFAICFATRVTCTMLSMFVFLKPIKFGITFTLGNLLSLGSLVHVYSSLMH</sequence>
<keyword evidence="6 8" id="KW-0472">Membrane</keyword>
<dbReference type="AlphaFoldDB" id="A0AAV1A5I8"/>
<evidence type="ECO:0000256" key="2">
    <source>
        <dbReference type="ARBA" id="ARBA00022448"/>
    </source>
</evidence>
<keyword evidence="5 8" id="KW-1133">Transmembrane helix</keyword>
<keyword evidence="4 8" id="KW-0653">Protein transport</keyword>
<dbReference type="InterPro" id="IPR011691">
    <property type="entry name" value="Vesicle_transpt_SFT2"/>
</dbReference>
<dbReference type="GO" id="GO:0012505">
    <property type="term" value="C:endomembrane system"/>
    <property type="evidence" value="ECO:0007669"/>
    <property type="project" value="UniProtKB-ARBA"/>
</dbReference>
<evidence type="ECO:0000256" key="1">
    <source>
        <dbReference type="ARBA" id="ARBA00004141"/>
    </source>
</evidence>
<comment type="function">
    <text evidence="8">May be involved in fusion of retrograde transport vesicles derived from an endocytic compartment with the Golgi complex.</text>
</comment>
<evidence type="ECO:0000313" key="9">
    <source>
        <dbReference type="EMBL" id="CAI8604230.1"/>
    </source>
</evidence>
<dbReference type="GO" id="GO:0016192">
    <property type="term" value="P:vesicle-mediated transport"/>
    <property type="evidence" value="ECO:0007669"/>
    <property type="project" value="InterPro"/>
</dbReference>
<comment type="caution">
    <text evidence="8">Lacks conserved residue(s) required for the propagation of feature annotation.</text>
</comment>
<evidence type="ECO:0000256" key="5">
    <source>
        <dbReference type="ARBA" id="ARBA00022989"/>
    </source>
</evidence>
<dbReference type="PANTHER" id="PTHR23137">
    <property type="entry name" value="VESICLE TRANSPORT PROTEIN-RELATED"/>
    <property type="match status" value="1"/>
</dbReference>
<dbReference type="GO" id="GO:0016020">
    <property type="term" value="C:membrane"/>
    <property type="evidence" value="ECO:0007669"/>
    <property type="project" value="UniProtKB-SubCell"/>
</dbReference>
<comment type="similarity">
    <text evidence="7 8">Belongs to the SFT2 family.</text>
</comment>
<dbReference type="Proteomes" id="UP001157006">
    <property type="component" value="Chromosome 3"/>
</dbReference>
<dbReference type="GO" id="GO:0005737">
    <property type="term" value="C:cytoplasm"/>
    <property type="evidence" value="ECO:0007669"/>
    <property type="project" value="UniProtKB-ARBA"/>
</dbReference>
<evidence type="ECO:0000256" key="3">
    <source>
        <dbReference type="ARBA" id="ARBA00022692"/>
    </source>
</evidence>
<evidence type="ECO:0000256" key="6">
    <source>
        <dbReference type="ARBA" id="ARBA00023136"/>
    </source>
</evidence>
<evidence type="ECO:0000256" key="4">
    <source>
        <dbReference type="ARBA" id="ARBA00022927"/>
    </source>
</evidence>
<accession>A0AAV1A5I8</accession>
<protein>
    <recommendedName>
        <fullName evidence="8">Vesicle transport protein</fullName>
    </recommendedName>
</protein>
<dbReference type="GO" id="GO:0015031">
    <property type="term" value="P:protein transport"/>
    <property type="evidence" value="ECO:0007669"/>
    <property type="project" value="UniProtKB-KW"/>
</dbReference>
<evidence type="ECO:0000256" key="7">
    <source>
        <dbReference type="ARBA" id="ARBA00025800"/>
    </source>
</evidence>
<reference evidence="9 10" key="1">
    <citation type="submission" date="2023-01" db="EMBL/GenBank/DDBJ databases">
        <authorList>
            <person name="Kreplak J."/>
        </authorList>
    </citation>
    <scope>NUCLEOTIDE SEQUENCE [LARGE SCALE GENOMIC DNA]</scope>
</reference>
<keyword evidence="3 8" id="KW-0812">Transmembrane</keyword>
<dbReference type="InterPro" id="IPR007305">
    <property type="entry name" value="Vesicle_transpt_Got1/SFT2"/>
</dbReference>
<keyword evidence="10" id="KW-1185">Reference proteome</keyword>
<proteinExistence type="inferred from homology"/>
<dbReference type="Pfam" id="PF04178">
    <property type="entry name" value="Got1"/>
    <property type="match status" value="1"/>
</dbReference>
<feature type="transmembrane region" description="Helical" evidence="8">
    <location>
        <begin position="51"/>
        <end position="72"/>
    </location>
</feature>
<dbReference type="PANTHER" id="PTHR23137:SF6">
    <property type="entry name" value="VESICLE TRANSPORT PROTEIN"/>
    <property type="match status" value="1"/>
</dbReference>
<evidence type="ECO:0000256" key="8">
    <source>
        <dbReference type="RuleBase" id="RU363111"/>
    </source>
</evidence>
<comment type="subcellular location">
    <subcellularLocation>
        <location evidence="1 8">Membrane</location>
        <topology evidence="1 8">Multi-pass membrane protein</topology>
    </subcellularLocation>
</comment>
<evidence type="ECO:0000313" key="10">
    <source>
        <dbReference type="Proteomes" id="UP001157006"/>
    </source>
</evidence>
<dbReference type="EMBL" id="OX451738">
    <property type="protein sequence ID" value="CAI8604230.1"/>
    <property type="molecule type" value="Genomic_DNA"/>
</dbReference>
<organism evidence="9 10">
    <name type="scientific">Vicia faba</name>
    <name type="common">Broad bean</name>
    <name type="synonym">Faba vulgaris</name>
    <dbReference type="NCBI Taxonomy" id="3906"/>
    <lineage>
        <taxon>Eukaryota</taxon>
        <taxon>Viridiplantae</taxon>
        <taxon>Streptophyta</taxon>
        <taxon>Embryophyta</taxon>
        <taxon>Tracheophyta</taxon>
        <taxon>Spermatophyta</taxon>
        <taxon>Magnoliopsida</taxon>
        <taxon>eudicotyledons</taxon>
        <taxon>Gunneridae</taxon>
        <taxon>Pentapetalae</taxon>
        <taxon>rosids</taxon>
        <taxon>fabids</taxon>
        <taxon>Fabales</taxon>
        <taxon>Fabaceae</taxon>
        <taxon>Papilionoideae</taxon>
        <taxon>50 kb inversion clade</taxon>
        <taxon>NPAAA clade</taxon>
        <taxon>Hologalegina</taxon>
        <taxon>IRL clade</taxon>
        <taxon>Fabeae</taxon>
        <taxon>Vicia</taxon>
    </lineage>
</organism>
<feature type="transmembrane region" description="Helical" evidence="8">
    <location>
        <begin position="78"/>
        <end position="97"/>
    </location>
</feature>
<gene>
    <name evidence="9" type="ORF">VFH_III122760</name>
</gene>